<protein>
    <recommendedName>
        <fullName evidence="1">ATP-dependent DNA helicase</fullName>
        <ecNumber evidence="1">5.6.2.3</ecNumber>
    </recommendedName>
</protein>
<feature type="non-terminal residue" evidence="3">
    <location>
        <position position="67"/>
    </location>
</feature>
<dbReference type="GO" id="GO:0043139">
    <property type="term" value="F:5'-3' DNA helicase activity"/>
    <property type="evidence" value="ECO:0007669"/>
    <property type="project" value="UniProtKB-EC"/>
</dbReference>
<keyword evidence="1" id="KW-0227">DNA damage</keyword>
<evidence type="ECO:0000256" key="1">
    <source>
        <dbReference type="RuleBase" id="RU363044"/>
    </source>
</evidence>
<reference evidence="3 4" key="1">
    <citation type="submission" date="2014-04" db="EMBL/GenBank/DDBJ databases">
        <authorList>
            <consortium name="DOE Joint Genome Institute"/>
            <person name="Kuo A."/>
            <person name="Kohler A."/>
            <person name="Costa M.D."/>
            <person name="Nagy L.G."/>
            <person name="Floudas D."/>
            <person name="Copeland A."/>
            <person name="Barry K.W."/>
            <person name="Cichocki N."/>
            <person name="Veneault-Fourrey C."/>
            <person name="LaButti K."/>
            <person name="Lindquist E.A."/>
            <person name="Lipzen A."/>
            <person name="Lundell T."/>
            <person name="Morin E."/>
            <person name="Murat C."/>
            <person name="Sun H."/>
            <person name="Tunlid A."/>
            <person name="Henrissat B."/>
            <person name="Grigoriev I.V."/>
            <person name="Hibbett D.S."/>
            <person name="Martin F."/>
            <person name="Nordberg H.P."/>
            <person name="Cantor M.N."/>
            <person name="Hua S.X."/>
        </authorList>
    </citation>
    <scope>NUCLEOTIDE SEQUENCE [LARGE SCALE GENOMIC DNA]</scope>
    <source>
        <strain evidence="3 4">Marx 270</strain>
    </source>
</reference>
<keyword evidence="1" id="KW-0067">ATP-binding</keyword>
<gene>
    <name evidence="3" type="ORF">M404DRAFT_51341</name>
</gene>
<dbReference type="OrthoDB" id="5599845at2759"/>
<dbReference type="AlphaFoldDB" id="A0A0C3NGY5"/>
<dbReference type="InParanoid" id="A0A0C3NGY5"/>
<dbReference type="PANTHER" id="PTHR10492:SF57">
    <property type="entry name" value="ATP-DEPENDENT DNA HELICASE"/>
    <property type="match status" value="1"/>
</dbReference>
<dbReference type="InterPro" id="IPR010285">
    <property type="entry name" value="DNA_helicase_pif1-like_DEAD"/>
</dbReference>
<reference evidence="4" key="2">
    <citation type="submission" date="2015-01" db="EMBL/GenBank/DDBJ databases">
        <title>Evolutionary Origins and Diversification of the Mycorrhizal Mutualists.</title>
        <authorList>
            <consortium name="DOE Joint Genome Institute"/>
            <consortium name="Mycorrhizal Genomics Consortium"/>
            <person name="Kohler A."/>
            <person name="Kuo A."/>
            <person name="Nagy L.G."/>
            <person name="Floudas D."/>
            <person name="Copeland A."/>
            <person name="Barry K.W."/>
            <person name="Cichocki N."/>
            <person name="Veneault-Fourrey C."/>
            <person name="LaButti K."/>
            <person name="Lindquist E.A."/>
            <person name="Lipzen A."/>
            <person name="Lundell T."/>
            <person name="Morin E."/>
            <person name="Murat C."/>
            <person name="Riley R."/>
            <person name="Ohm R."/>
            <person name="Sun H."/>
            <person name="Tunlid A."/>
            <person name="Henrissat B."/>
            <person name="Grigoriev I.V."/>
            <person name="Hibbett D.S."/>
            <person name="Martin F."/>
        </authorList>
    </citation>
    <scope>NUCLEOTIDE SEQUENCE [LARGE SCALE GENOMIC DNA]</scope>
    <source>
        <strain evidence="4">Marx 270</strain>
    </source>
</reference>
<feature type="non-terminal residue" evidence="3">
    <location>
        <position position="1"/>
    </location>
</feature>
<comment type="cofactor">
    <cofactor evidence="1">
        <name>Mg(2+)</name>
        <dbReference type="ChEBI" id="CHEBI:18420"/>
    </cofactor>
</comment>
<keyword evidence="1" id="KW-0547">Nucleotide-binding</keyword>
<evidence type="ECO:0000259" key="2">
    <source>
        <dbReference type="Pfam" id="PF05970"/>
    </source>
</evidence>
<sequence>VECVDRTLRDLMDRDQPFGGITTLLGGDFRQTLPVIQHGSREQIVPATLTHSNLWAQMRVHYLNQNM</sequence>
<keyword evidence="1" id="KW-0234">DNA repair</keyword>
<dbReference type="GO" id="GO:0016887">
    <property type="term" value="F:ATP hydrolysis activity"/>
    <property type="evidence" value="ECO:0007669"/>
    <property type="project" value="RHEA"/>
</dbReference>
<name>A0A0C3NGY5_PISTI</name>
<keyword evidence="1" id="KW-0233">DNA recombination</keyword>
<evidence type="ECO:0000313" key="4">
    <source>
        <dbReference type="Proteomes" id="UP000054217"/>
    </source>
</evidence>
<comment type="catalytic activity">
    <reaction evidence="1">
        <text>ATP + H2O = ADP + phosphate + H(+)</text>
        <dbReference type="Rhea" id="RHEA:13065"/>
        <dbReference type="ChEBI" id="CHEBI:15377"/>
        <dbReference type="ChEBI" id="CHEBI:15378"/>
        <dbReference type="ChEBI" id="CHEBI:30616"/>
        <dbReference type="ChEBI" id="CHEBI:43474"/>
        <dbReference type="ChEBI" id="CHEBI:456216"/>
        <dbReference type="EC" id="5.6.2.3"/>
    </reaction>
</comment>
<proteinExistence type="inferred from homology"/>
<comment type="similarity">
    <text evidence="1">Belongs to the helicase family.</text>
</comment>
<dbReference type="GO" id="GO:0006310">
    <property type="term" value="P:DNA recombination"/>
    <property type="evidence" value="ECO:0007669"/>
    <property type="project" value="UniProtKB-KW"/>
</dbReference>
<organism evidence="3 4">
    <name type="scientific">Pisolithus tinctorius Marx 270</name>
    <dbReference type="NCBI Taxonomy" id="870435"/>
    <lineage>
        <taxon>Eukaryota</taxon>
        <taxon>Fungi</taxon>
        <taxon>Dikarya</taxon>
        <taxon>Basidiomycota</taxon>
        <taxon>Agaricomycotina</taxon>
        <taxon>Agaricomycetes</taxon>
        <taxon>Agaricomycetidae</taxon>
        <taxon>Boletales</taxon>
        <taxon>Sclerodermatineae</taxon>
        <taxon>Pisolithaceae</taxon>
        <taxon>Pisolithus</taxon>
    </lineage>
</organism>
<dbReference type="HOGENOM" id="CLU_001324_8_2_1"/>
<dbReference type="EC" id="5.6.2.3" evidence="1"/>
<accession>A0A0C3NGY5</accession>
<dbReference type="Proteomes" id="UP000054217">
    <property type="component" value="Unassembled WGS sequence"/>
</dbReference>
<dbReference type="GO" id="GO:0005524">
    <property type="term" value="F:ATP binding"/>
    <property type="evidence" value="ECO:0007669"/>
    <property type="project" value="UniProtKB-KW"/>
</dbReference>
<dbReference type="GO" id="GO:0006281">
    <property type="term" value="P:DNA repair"/>
    <property type="evidence" value="ECO:0007669"/>
    <property type="project" value="UniProtKB-KW"/>
</dbReference>
<dbReference type="STRING" id="870435.A0A0C3NGY5"/>
<dbReference type="Pfam" id="PF05970">
    <property type="entry name" value="PIF1"/>
    <property type="match status" value="1"/>
</dbReference>
<dbReference type="GO" id="GO:0000723">
    <property type="term" value="P:telomere maintenance"/>
    <property type="evidence" value="ECO:0007669"/>
    <property type="project" value="InterPro"/>
</dbReference>
<keyword evidence="1" id="KW-0347">Helicase</keyword>
<keyword evidence="4" id="KW-1185">Reference proteome</keyword>
<feature type="domain" description="DNA helicase Pif1-like DEAD-box helicase" evidence="2">
    <location>
        <begin position="2"/>
        <end position="67"/>
    </location>
</feature>
<dbReference type="EMBL" id="KN832081">
    <property type="protein sequence ID" value="KIN94970.1"/>
    <property type="molecule type" value="Genomic_DNA"/>
</dbReference>
<dbReference type="PANTHER" id="PTHR10492">
    <property type="match status" value="1"/>
</dbReference>
<keyword evidence="1" id="KW-0378">Hydrolase</keyword>
<evidence type="ECO:0000313" key="3">
    <source>
        <dbReference type="EMBL" id="KIN94970.1"/>
    </source>
</evidence>